<dbReference type="InterPro" id="IPR051350">
    <property type="entry name" value="WD_repeat-ST_regulator"/>
</dbReference>
<dbReference type="PROSITE" id="PS50082">
    <property type="entry name" value="WD_REPEATS_2"/>
    <property type="match status" value="3"/>
</dbReference>
<dbReference type="Pfam" id="PF00400">
    <property type="entry name" value="WD40"/>
    <property type="match status" value="4"/>
</dbReference>
<dbReference type="GeneID" id="24426374"/>
<evidence type="ECO:0000313" key="4">
    <source>
        <dbReference type="EMBL" id="CCF75921.1"/>
    </source>
</evidence>
<dbReference type="PANTHER" id="PTHR22838">
    <property type="entry name" value="WD REPEAT PROTEIN 26-RELATED"/>
    <property type="match status" value="1"/>
</dbReference>
<dbReference type="PROSITE" id="PS50294">
    <property type="entry name" value="WD_REPEATS_REGION"/>
    <property type="match status" value="3"/>
</dbReference>
<feature type="repeat" description="WD" evidence="3">
    <location>
        <begin position="212"/>
        <end position="246"/>
    </location>
</feature>
<organism evidence="4 5">
    <name type="scientific">Babesia microti (strain RI)</name>
    <dbReference type="NCBI Taxonomy" id="1133968"/>
    <lineage>
        <taxon>Eukaryota</taxon>
        <taxon>Sar</taxon>
        <taxon>Alveolata</taxon>
        <taxon>Apicomplexa</taxon>
        <taxon>Aconoidasida</taxon>
        <taxon>Piroplasmida</taxon>
        <taxon>Babesiidae</taxon>
        <taxon>Babesia</taxon>
    </lineage>
</organism>
<dbReference type="OrthoDB" id="972532at2759"/>
<dbReference type="CDD" id="cd00200">
    <property type="entry name" value="WD40"/>
    <property type="match status" value="1"/>
</dbReference>
<dbReference type="Pfam" id="PF23627">
    <property type="entry name" value="LisH_WDR26"/>
    <property type="match status" value="1"/>
</dbReference>
<dbReference type="InterPro" id="IPR001680">
    <property type="entry name" value="WD40_rpt"/>
</dbReference>
<dbReference type="SMART" id="SM00320">
    <property type="entry name" value="WD40"/>
    <property type="match status" value="6"/>
</dbReference>
<dbReference type="KEGG" id="bmic:BmR1_04g08720"/>
<gene>
    <name evidence="4" type="ORF">BmR1_04g08720</name>
</gene>
<feature type="repeat" description="WD" evidence="3">
    <location>
        <begin position="255"/>
        <end position="296"/>
    </location>
</feature>
<dbReference type="VEuPathDB" id="PiroplasmaDB:BmR1_04g08720"/>
<accession>I7ISW6</accession>
<dbReference type="SUPFAM" id="SSF50978">
    <property type="entry name" value="WD40 repeat-like"/>
    <property type="match status" value="1"/>
</dbReference>
<dbReference type="PROSITE" id="PS50896">
    <property type="entry name" value="LISH"/>
    <property type="match status" value="1"/>
</dbReference>
<feature type="repeat" description="WD" evidence="3">
    <location>
        <begin position="481"/>
        <end position="519"/>
    </location>
</feature>
<dbReference type="RefSeq" id="XP_012650329.1">
    <property type="nucleotide sequence ID" value="XM_012794875.1"/>
</dbReference>
<dbReference type="InterPro" id="IPR036322">
    <property type="entry name" value="WD40_repeat_dom_sf"/>
</dbReference>
<keyword evidence="2" id="KW-0677">Repeat</keyword>
<reference evidence="4 5" key="2">
    <citation type="journal article" date="2013" name="PLoS ONE">
        <title>Whole genome mapping and re-organization of the nuclear and mitochondrial genomes of Babesia microti isolates.</title>
        <authorList>
            <person name="Cornillot E."/>
            <person name="Dassouli A."/>
            <person name="Garg A."/>
            <person name="Pachikara N."/>
            <person name="Randazzo S."/>
            <person name="Depoix D."/>
            <person name="Carcy B."/>
            <person name="Delbecq S."/>
            <person name="Frutos R."/>
            <person name="Silva J.C."/>
            <person name="Sutton R."/>
            <person name="Krause P.J."/>
            <person name="Mamoun C.B."/>
        </authorList>
    </citation>
    <scope>NUCLEOTIDE SEQUENCE [LARGE SCALE GENOMIC DNA]</scope>
    <source>
        <strain evidence="4 5">RI</strain>
    </source>
</reference>
<dbReference type="PANTHER" id="PTHR22838:SF0">
    <property type="entry name" value="WD REPEAT-CONTAINING PROTEIN 26"/>
    <property type="match status" value="1"/>
</dbReference>
<dbReference type="InterPro" id="IPR006594">
    <property type="entry name" value="LisH"/>
</dbReference>
<evidence type="ECO:0000313" key="5">
    <source>
        <dbReference type="Proteomes" id="UP000002899"/>
    </source>
</evidence>
<keyword evidence="1 3" id="KW-0853">WD repeat</keyword>
<evidence type="ECO:0000256" key="3">
    <source>
        <dbReference type="PROSITE-ProRule" id="PRU00221"/>
    </source>
</evidence>
<dbReference type="InterPro" id="IPR015943">
    <property type="entry name" value="WD40/YVTN_repeat-like_dom_sf"/>
</dbReference>
<evidence type="ECO:0000256" key="2">
    <source>
        <dbReference type="ARBA" id="ARBA00022737"/>
    </source>
</evidence>
<reference evidence="4 5" key="3">
    <citation type="journal article" date="2016" name="Sci. Rep.">
        <title>Genome-wide diversity and gene expression profiling of Babesia microti isolates identify polymorphic genes that mediate host-pathogen interactions.</title>
        <authorList>
            <person name="Silva J.C."/>
            <person name="Cornillot E."/>
            <person name="McCracken C."/>
            <person name="Usmani-Brown S."/>
            <person name="Dwivedi A."/>
            <person name="Ifeonu O.O."/>
            <person name="Crabtree J."/>
            <person name="Gotia H.T."/>
            <person name="Virji A.Z."/>
            <person name="Reynes C."/>
            <person name="Colinge J."/>
            <person name="Kumar V."/>
            <person name="Lawres L."/>
            <person name="Pazzi J.E."/>
            <person name="Pablo J.V."/>
            <person name="Hung C."/>
            <person name="Brancato J."/>
            <person name="Kumari P."/>
            <person name="Orvis J."/>
            <person name="Tretina K."/>
            <person name="Chibucos M."/>
            <person name="Ott S."/>
            <person name="Sadzewicz L."/>
            <person name="Sengamalay N."/>
            <person name="Shetty A.C."/>
            <person name="Su Q."/>
            <person name="Tallon L."/>
            <person name="Fraser C.M."/>
            <person name="Frutos R."/>
            <person name="Molina D.M."/>
            <person name="Krause P.J."/>
            <person name="Ben Mamoun C."/>
        </authorList>
    </citation>
    <scope>NUCLEOTIDE SEQUENCE [LARGE SCALE GENOMIC DNA]</scope>
    <source>
        <strain evidence="4 5">RI</strain>
    </source>
</reference>
<dbReference type="EMBL" id="LN871599">
    <property type="protein sequence ID" value="CCF75921.1"/>
    <property type="molecule type" value="Genomic_DNA"/>
</dbReference>
<proteinExistence type="predicted"/>
<name>I7ISW6_BABMR</name>
<keyword evidence="5" id="KW-1185">Reference proteome</keyword>
<sequence>MSFDRREKILLILQNLEDIGYKKTFETLEEESGISLETPQVRNLKDSIRKGDWNVACDIVQALNPPKKILLASIFLILEQRYLETVYNSGFVPALPMLKELSKAAFDDESKKRVHQLSVLLICKDKDAVKNYTNWDNNTNRNILWDKIRLIFPCDILLSPHRLDTLLLQARELQIINCQHHCDLLLNTSVWPLLDNHKCRENILPQKCISRLVEHTDEIWVLAVSPNGNYFASGSKDQSIILWQFSLPFRKLFVYKEHVDAVTSISWSPNSEYLASTSNDGNLLIWKPDNPDSIARLPSLVLPTAVIWVDDSNLLITGLDKLLQLITLEKYKLSATGNNQSNRFTLTISHKWNFGCRLQDVGVTFNGEFAVIVCLDRQIRVVDLKTKNLSYVLPENSAVSAICVSSNSNQILLSVTGSQPVVRLWDLDTRHVVQSYRGHQENRYVVRAVLGGPNENFVISGSEDCRIYIWSRIFGTLLKSLELHSATVNSVSWLSKTNVPYLISASDDNTIGIWAADVN</sequence>
<protein>
    <submittedName>
        <fullName evidence="4">WD domain G-beta repeat</fullName>
    </submittedName>
</protein>
<dbReference type="Gene3D" id="2.130.10.10">
    <property type="entry name" value="YVTN repeat-like/Quinoprotein amine dehydrogenase"/>
    <property type="match status" value="2"/>
</dbReference>
<evidence type="ECO:0000256" key="1">
    <source>
        <dbReference type="ARBA" id="ARBA00022574"/>
    </source>
</evidence>
<dbReference type="Proteomes" id="UP000002899">
    <property type="component" value="Chromosome IV"/>
</dbReference>
<dbReference type="AlphaFoldDB" id="I7ISW6"/>
<reference evidence="4 5" key="1">
    <citation type="journal article" date="2012" name="Nucleic Acids Res.">
        <title>Sequencing of the smallest Apicomplexan genome from the human pathogen Babesia microti.</title>
        <authorList>
            <person name="Cornillot E."/>
            <person name="Hadj-Kaddour K."/>
            <person name="Dassouli A."/>
            <person name="Noel B."/>
            <person name="Ranwez V."/>
            <person name="Vacherie B."/>
            <person name="Augagneur Y."/>
            <person name="Bres V."/>
            <person name="Duclos A."/>
            <person name="Randazzo S."/>
            <person name="Carcy B."/>
            <person name="Debierre-Grockiego F."/>
            <person name="Delbecq S."/>
            <person name="Moubri-Menage K."/>
            <person name="Shams-Eldin H."/>
            <person name="Usmani-Brown S."/>
            <person name="Bringaud F."/>
            <person name="Wincker P."/>
            <person name="Vivares C.P."/>
            <person name="Schwarz R.T."/>
            <person name="Schetters T.P."/>
            <person name="Krause P.J."/>
            <person name="Gorenflot A."/>
            <person name="Berry V."/>
            <person name="Barbe V."/>
            <person name="Ben Mamoun C."/>
        </authorList>
    </citation>
    <scope>NUCLEOTIDE SEQUENCE [LARGE SCALE GENOMIC DNA]</scope>
    <source>
        <strain evidence="4 5">RI</strain>
    </source>
</reference>